<keyword evidence="4" id="KW-0547">Nucleotide-binding</keyword>
<keyword evidence="6 8" id="KW-1133">Transmembrane helix</keyword>
<feature type="transmembrane region" description="Helical" evidence="8">
    <location>
        <begin position="157"/>
        <end position="177"/>
    </location>
</feature>
<dbReference type="PROSITE" id="PS50929">
    <property type="entry name" value="ABC_TM1F"/>
    <property type="match status" value="2"/>
</dbReference>
<evidence type="ECO:0000313" key="12">
    <source>
        <dbReference type="Proteomes" id="UP001497744"/>
    </source>
</evidence>
<dbReference type="InterPro" id="IPR027417">
    <property type="entry name" value="P-loop_NTPase"/>
</dbReference>
<evidence type="ECO:0000313" key="11">
    <source>
        <dbReference type="EMBL" id="GIX60715.1"/>
    </source>
</evidence>
<keyword evidence="5" id="KW-0067">ATP-binding</keyword>
<evidence type="ECO:0000256" key="8">
    <source>
        <dbReference type="SAM" id="Phobius"/>
    </source>
</evidence>
<feature type="transmembrane region" description="Helical" evidence="8">
    <location>
        <begin position="898"/>
        <end position="922"/>
    </location>
</feature>
<dbReference type="InterPro" id="IPR017871">
    <property type="entry name" value="ABC_transporter-like_CS"/>
</dbReference>
<feature type="transmembrane region" description="Helical" evidence="8">
    <location>
        <begin position="306"/>
        <end position="328"/>
    </location>
</feature>
<dbReference type="InterPro" id="IPR050173">
    <property type="entry name" value="ABC_transporter_C-like"/>
</dbReference>
<accession>A0AAV4LLJ5</accession>
<comment type="caution">
    <text evidence="11">The sequence shown here is derived from an EMBL/GenBank/DDBJ whole genome shotgun (WGS) entry which is preliminary data.</text>
</comment>
<feature type="transmembrane region" description="Helical" evidence="8">
    <location>
        <begin position="984"/>
        <end position="1008"/>
    </location>
</feature>
<dbReference type="EMBL" id="BPLF01000001">
    <property type="protein sequence ID" value="GIX60715.1"/>
    <property type="molecule type" value="Genomic_DNA"/>
</dbReference>
<dbReference type="Proteomes" id="UP001497744">
    <property type="component" value="Unassembled WGS sequence"/>
</dbReference>
<feature type="domain" description="ABC transmembrane type-1" evidence="10">
    <location>
        <begin position="306"/>
        <end position="448"/>
    </location>
</feature>
<dbReference type="InterPro" id="IPR036640">
    <property type="entry name" value="ABC1_TM_sf"/>
</dbReference>
<dbReference type="Pfam" id="PF00664">
    <property type="entry name" value="ABC_membrane"/>
    <property type="match status" value="2"/>
</dbReference>
<feature type="domain" description="ABC transporter" evidence="9">
    <location>
        <begin position="1236"/>
        <end position="1528"/>
    </location>
</feature>
<keyword evidence="2" id="KW-0813">Transport</keyword>
<dbReference type="InterPro" id="IPR003593">
    <property type="entry name" value="AAA+_ATPase"/>
</dbReference>
<protein>
    <submittedName>
        <fullName evidence="11">ABC transporter family protein</fullName>
    </submittedName>
</protein>
<evidence type="ECO:0000256" key="3">
    <source>
        <dbReference type="ARBA" id="ARBA00022692"/>
    </source>
</evidence>
<keyword evidence="3 8" id="KW-0812">Transmembrane</keyword>
<evidence type="ECO:0000256" key="7">
    <source>
        <dbReference type="ARBA" id="ARBA00023136"/>
    </source>
</evidence>
<feature type="transmembrane region" description="Helical" evidence="8">
    <location>
        <begin position="276"/>
        <end position="294"/>
    </location>
</feature>
<dbReference type="Pfam" id="PF00005">
    <property type="entry name" value="ABC_tran"/>
    <property type="match status" value="2"/>
</dbReference>
<feature type="transmembrane region" description="Helical" evidence="8">
    <location>
        <begin position="382"/>
        <end position="405"/>
    </location>
</feature>
<dbReference type="SUPFAM" id="SSF90123">
    <property type="entry name" value="ABC transporter transmembrane region"/>
    <property type="match status" value="2"/>
</dbReference>
<dbReference type="GO" id="GO:0016887">
    <property type="term" value="F:ATP hydrolysis activity"/>
    <property type="evidence" value="ECO:0007669"/>
    <property type="project" value="InterPro"/>
</dbReference>
<evidence type="ECO:0000256" key="4">
    <source>
        <dbReference type="ARBA" id="ARBA00022741"/>
    </source>
</evidence>
<evidence type="ECO:0000259" key="10">
    <source>
        <dbReference type="PROSITE" id="PS50929"/>
    </source>
</evidence>
<feature type="domain" description="ABC transmembrane type-1" evidence="10">
    <location>
        <begin position="845"/>
        <end position="1142"/>
    </location>
</feature>
<sequence>MEGGDIGGGASVPVAPNDDIDHSAATYYDSSSLISRLLFYWMRFWVHNMHKGSFKSNMVHPLLKADRISNWHPVFSRHVSDGIRRHERAKYENIKGNGGSKVTKPYLSIILRAIFLTFGRRVAVLLLATILVNVVSVGMSILLKMMIDTIVLSKESYWLIILFALAIACLELFVAILQQNVTFYNNRLEAVMESSISITLFQHGLCHRRAYASVAEGRHELSNCRGVAHSWPCTNAACGENPLMCPARRYQNNELPPSMYTFLLLDTYALMSPVEALLIGVQFFSTLITAVIIIRSRLGANVTTPLLILLLMVVLTSCIEIANGRVYLQSMHSKDYRYSKTADVISNMNVITSMGLEDVGYNIINNSREDEVSVLFTRLIMFALNMSTMMTIGAILFLVIMLDYIKCLETSLVHQKFDVGALMTILFIVNKITKATEHLPRMVKLVAEASASIKRVEKYLQSCSPNYYHTSPVKGSDPQNAAPAPLQISNDTFTNDTVVLYQKATFAWYHDIEDNINVNAGTLPILKNLDFELKRGDVKIITGAQGCGKTSFIKSILGEMSLVSGSMVVAPLSTGMPIFYTSQEVWLPSASIRSIITFGYAFNEDIYWRVVAAVELLSDFNSWADGDSRVVSEKGYSLSGGQRVRLSLARALYAYLLFSKANESLDDPCCFLMCLDEPFNGLDSQVASSIVKNLFNCKNGLLIRHDLAVVFVMSKMTMEICFKGAHALHLVNIPVYELGECSLSKCDSLGSTLCERSTTVPLAVVAQFNAERRTQPKALNLMPLGVLRDRVYCALPRVFSQCDLRAGDSEVAKVDRGKAEQQNSGSTCTAYFTYFSGIGYGLCCLILLLTMGGIVLDNVNSLFVASWSDSMKAVGYGKILTVAEARDLLSKHDGTVTLIKWFSGSYVILLYAGFTLTAAVSMRCARKLHTFAINSMFFKGSDVISVMKSVGSTITFLTADFFYIDEILGKCCLLALVSFLRLLVQLVTMCLSSLIVIPLAFAMIIYLYTQVVRPHINSSNRLQCFMFDAIGNINGAFMNVIDGASLYRSYRRERHCLEFLYESCDEYFRIRFLKKALPAWLMIVAKLLTSVMIFAVTLIVVCRAYFTGGEIQAAQLALLITLSVELNANMTSFVNTYSLTERMMCSVLRFENYFLQGKFSLEEKFESMDETVLCVRSIDDTGTCDKRRAELMKRRKAEFCNFLFRRYRSLASTLFYRPRIDFLDSAAYLPAEHDSLTLKDVSVPQPSQSSSDKSRYILSNVTAYATAGDIIGIVGRTGAGKSTLLGVLQNIVPKRYGCVLLDGRDLNTIPRKVLRHLIGVLPQLPFIFKGWTLRRFLDPRMLYSDSEIMTALECCGLLDLVNSLPCEKPLDAIMVEDDVRIKRGLYVIIPLIKLRGGDDKGPVLERRSDERADSPGNRTYFSISQLRMLSFARLVLYRSTYRILLIDEPPSDNCAADHGGDAGSDSAEGSLPVYDLVKIYFKHCTTFIVAHDRRALRTCQHVWYMNNGAIERKVSGEANVAEYLQSFG</sequence>
<name>A0AAV4LLJ5_BABCB</name>
<dbReference type="SUPFAM" id="SSF52540">
    <property type="entry name" value="P-loop containing nucleoside triphosphate hydrolases"/>
    <property type="match status" value="2"/>
</dbReference>
<feature type="transmembrane region" description="Helical" evidence="8">
    <location>
        <begin position="1079"/>
        <end position="1106"/>
    </location>
</feature>
<dbReference type="PROSITE" id="PS00211">
    <property type="entry name" value="ABC_TRANSPORTER_1"/>
    <property type="match status" value="1"/>
</dbReference>
<feature type="transmembrane region" description="Helical" evidence="8">
    <location>
        <begin position="831"/>
        <end position="856"/>
    </location>
</feature>
<comment type="subcellular location">
    <subcellularLocation>
        <location evidence="1">Membrane</location>
    </subcellularLocation>
</comment>
<evidence type="ECO:0000256" key="6">
    <source>
        <dbReference type="ARBA" id="ARBA00022989"/>
    </source>
</evidence>
<keyword evidence="7 8" id="KW-0472">Membrane</keyword>
<dbReference type="SMART" id="SM00382">
    <property type="entry name" value="AAA"/>
    <property type="match status" value="2"/>
</dbReference>
<dbReference type="GO" id="GO:0140359">
    <property type="term" value="F:ABC-type transporter activity"/>
    <property type="evidence" value="ECO:0007669"/>
    <property type="project" value="InterPro"/>
</dbReference>
<dbReference type="InterPro" id="IPR003439">
    <property type="entry name" value="ABC_transporter-like_ATP-bd"/>
</dbReference>
<evidence type="ECO:0000256" key="1">
    <source>
        <dbReference type="ARBA" id="ARBA00004370"/>
    </source>
</evidence>
<dbReference type="Gene3D" id="3.40.50.300">
    <property type="entry name" value="P-loop containing nucleotide triphosphate hydrolases"/>
    <property type="match status" value="2"/>
</dbReference>
<dbReference type="GeneID" id="94192198"/>
<feature type="transmembrane region" description="Helical" evidence="8">
    <location>
        <begin position="122"/>
        <end position="145"/>
    </location>
</feature>
<dbReference type="PANTHER" id="PTHR24223">
    <property type="entry name" value="ATP-BINDING CASSETTE SUB-FAMILY C"/>
    <property type="match status" value="1"/>
</dbReference>
<dbReference type="InterPro" id="IPR011527">
    <property type="entry name" value="ABC1_TM_dom"/>
</dbReference>
<keyword evidence="12" id="KW-1185">Reference proteome</keyword>
<dbReference type="Gene3D" id="1.20.1560.10">
    <property type="entry name" value="ABC transporter type 1, transmembrane domain"/>
    <property type="match status" value="2"/>
</dbReference>
<reference evidence="11 12" key="1">
    <citation type="submission" date="2021-06" db="EMBL/GenBank/DDBJ databases">
        <title>Genome sequence of Babesia caballi.</title>
        <authorList>
            <person name="Yamagishi J."/>
            <person name="Kidaka T."/>
            <person name="Ochi A."/>
        </authorList>
    </citation>
    <scope>NUCLEOTIDE SEQUENCE [LARGE SCALE GENOMIC DNA]</scope>
    <source>
        <strain evidence="11">USDA-D6B2</strain>
    </source>
</reference>
<dbReference type="GO" id="GO:0005524">
    <property type="term" value="F:ATP binding"/>
    <property type="evidence" value="ECO:0007669"/>
    <property type="project" value="UniProtKB-KW"/>
</dbReference>
<evidence type="ECO:0000256" key="2">
    <source>
        <dbReference type="ARBA" id="ARBA00022448"/>
    </source>
</evidence>
<evidence type="ECO:0000256" key="5">
    <source>
        <dbReference type="ARBA" id="ARBA00022840"/>
    </source>
</evidence>
<organism evidence="11 12">
    <name type="scientific">Babesia caballi</name>
    <dbReference type="NCBI Taxonomy" id="5871"/>
    <lineage>
        <taxon>Eukaryota</taxon>
        <taxon>Sar</taxon>
        <taxon>Alveolata</taxon>
        <taxon>Apicomplexa</taxon>
        <taxon>Aconoidasida</taxon>
        <taxon>Piroplasmida</taxon>
        <taxon>Babesiidae</taxon>
        <taxon>Babesia</taxon>
    </lineage>
</organism>
<dbReference type="RefSeq" id="XP_067712786.1">
    <property type="nucleotide sequence ID" value="XM_067856685.1"/>
</dbReference>
<feature type="domain" description="ABC transporter" evidence="9">
    <location>
        <begin position="510"/>
        <end position="757"/>
    </location>
</feature>
<dbReference type="PROSITE" id="PS50893">
    <property type="entry name" value="ABC_TRANSPORTER_2"/>
    <property type="match status" value="2"/>
</dbReference>
<evidence type="ECO:0000259" key="9">
    <source>
        <dbReference type="PROSITE" id="PS50893"/>
    </source>
</evidence>
<dbReference type="GO" id="GO:0016020">
    <property type="term" value="C:membrane"/>
    <property type="evidence" value="ECO:0007669"/>
    <property type="project" value="UniProtKB-SubCell"/>
</dbReference>
<proteinExistence type="predicted"/>
<gene>
    <name evidence="11" type="ORF">BcabD6B2_01500</name>
</gene>